<dbReference type="PROSITE" id="PS00105">
    <property type="entry name" value="AA_TRANSFER_CLASS_1"/>
    <property type="match status" value="1"/>
</dbReference>
<dbReference type="InterPro" id="IPR004839">
    <property type="entry name" value="Aminotransferase_I/II_large"/>
</dbReference>
<organism evidence="8 9">
    <name type="scientific">Candidatus Gottesmanbacteria bacterium CG1_02_37_22</name>
    <dbReference type="NCBI Taxonomy" id="1805209"/>
    <lineage>
        <taxon>Bacteria</taxon>
        <taxon>Candidatus Gottesmaniibacteriota</taxon>
    </lineage>
</organism>
<accession>A0A1J4TTL5</accession>
<dbReference type="InterPro" id="IPR050596">
    <property type="entry name" value="AspAT/PAT-like"/>
</dbReference>
<dbReference type="SUPFAM" id="SSF53383">
    <property type="entry name" value="PLP-dependent transferases"/>
    <property type="match status" value="1"/>
</dbReference>
<dbReference type="Gene3D" id="3.40.640.10">
    <property type="entry name" value="Type I PLP-dependent aspartate aminotransferase-like (Major domain)"/>
    <property type="match status" value="1"/>
</dbReference>
<dbReference type="Gene3D" id="3.90.1150.10">
    <property type="entry name" value="Aspartate Aminotransferase, domain 1"/>
    <property type="match status" value="1"/>
</dbReference>
<dbReference type="GO" id="GO:0008483">
    <property type="term" value="F:transaminase activity"/>
    <property type="evidence" value="ECO:0007669"/>
    <property type="project" value="UniProtKB-KW"/>
</dbReference>
<protein>
    <recommendedName>
        <fullName evidence="6">Aminotransferase</fullName>
        <ecNumber evidence="6">2.6.1.-</ecNumber>
    </recommendedName>
</protein>
<comment type="caution">
    <text evidence="8">The sequence shown here is derived from an EMBL/GenBank/DDBJ whole genome shotgun (WGS) entry which is preliminary data.</text>
</comment>
<evidence type="ECO:0000256" key="5">
    <source>
        <dbReference type="ARBA" id="ARBA00022898"/>
    </source>
</evidence>
<evidence type="ECO:0000313" key="9">
    <source>
        <dbReference type="Proteomes" id="UP000183120"/>
    </source>
</evidence>
<dbReference type="PANTHER" id="PTHR46383">
    <property type="entry name" value="ASPARTATE AMINOTRANSFERASE"/>
    <property type="match status" value="1"/>
</dbReference>
<dbReference type="PANTHER" id="PTHR46383:SF1">
    <property type="entry name" value="ASPARTATE AMINOTRANSFERASE"/>
    <property type="match status" value="1"/>
</dbReference>
<keyword evidence="3 6" id="KW-0032">Aminotransferase</keyword>
<dbReference type="GO" id="GO:0006520">
    <property type="term" value="P:amino acid metabolic process"/>
    <property type="evidence" value="ECO:0007669"/>
    <property type="project" value="InterPro"/>
</dbReference>
<evidence type="ECO:0000256" key="4">
    <source>
        <dbReference type="ARBA" id="ARBA00022679"/>
    </source>
</evidence>
<proteinExistence type="inferred from homology"/>
<evidence type="ECO:0000256" key="6">
    <source>
        <dbReference type="RuleBase" id="RU000481"/>
    </source>
</evidence>
<gene>
    <name evidence="8" type="ORF">AUJ73_03805</name>
</gene>
<sequence length="415" mass="46028">MKSFSKAYQRIGTENAFAVGPEIAARIKEGYDVTKLNIGEPSANIADTATEAAIKSFQNHETHYMPSGGTESLRIAISEYLKSTRGVAYHPDEIIMSPGAKGVIAGTMMILVDPGDEVIYPTPSYPIYESIASYIGAKLMPIEVKEEKGFRYDISDLKKAVSKKTKLLVINSPANPTGGVLEESDYIEIAKLAKKYDFYILTDEIYSRLAYGKGVRMVIHKGNKLPVTHSILNQPGMAQRTILMDGFSKIYAMTGLRLGFAASKMKKFMADFLTFAINYWACLPAPCMAAAEAALGKDQKDAQNEVKLYEEKRDVAVKMLNDIEGIKCHKPNGAFYLFPNVTGVCRKLKLKDSEALRKYLLTFDAKGKRGVAVLSRQHFGKKLTGEKEEYIRISFAGPKKDLVEGIRRIKEAVEK</sequence>
<name>A0A1J4TTL5_9BACT</name>
<dbReference type="AlphaFoldDB" id="A0A1J4TTL5"/>
<dbReference type="Pfam" id="PF00155">
    <property type="entry name" value="Aminotran_1_2"/>
    <property type="match status" value="1"/>
</dbReference>
<feature type="domain" description="Aminotransferase class I/classII large" evidence="7">
    <location>
        <begin position="32"/>
        <end position="409"/>
    </location>
</feature>
<comment type="cofactor">
    <cofactor evidence="1 6">
        <name>pyridoxal 5'-phosphate</name>
        <dbReference type="ChEBI" id="CHEBI:597326"/>
    </cofactor>
</comment>
<dbReference type="GO" id="GO:0030170">
    <property type="term" value="F:pyridoxal phosphate binding"/>
    <property type="evidence" value="ECO:0007669"/>
    <property type="project" value="InterPro"/>
</dbReference>
<evidence type="ECO:0000259" key="7">
    <source>
        <dbReference type="Pfam" id="PF00155"/>
    </source>
</evidence>
<dbReference type="EMBL" id="MNUY01000059">
    <property type="protein sequence ID" value="OIO13439.1"/>
    <property type="molecule type" value="Genomic_DNA"/>
</dbReference>
<evidence type="ECO:0000256" key="2">
    <source>
        <dbReference type="ARBA" id="ARBA00007441"/>
    </source>
</evidence>
<dbReference type="InterPro" id="IPR015422">
    <property type="entry name" value="PyrdxlP-dep_Trfase_small"/>
</dbReference>
<comment type="similarity">
    <text evidence="2 6">Belongs to the class-I pyridoxal-phosphate-dependent aminotransferase family.</text>
</comment>
<dbReference type="EC" id="2.6.1.-" evidence="6"/>
<keyword evidence="4 6" id="KW-0808">Transferase</keyword>
<dbReference type="CDD" id="cd00609">
    <property type="entry name" value="AAT_like"/>
    <property type="match status" value="1"/>
</dbReference>
<dbReference type="InterPro" id="IPR015421">
    <property type="entry name" value="PyrdxlP-dep_Trfase_major"/>
</dbReference>
<dbReference type="InterPro" id="IPR004838">
    <property type="entry name" value="NHTrfase_class1_PyrdxlP-BS"/>
</dbReference>
<evidence type="ECO:0000256" key="1">
    <source>
        <dbReference type="ARBA" id="ARBA00001933"/>
    </source>
</evidence>
<reference evidence="8 9" key="1">
    <citation type="journal article" date="2016" name="Environ. Microbiol.">
        <title>Genomic resolution of a cold subsurface aquifer community provides metabolic insights for novel microbes adapted to high CO concentrations.</title>
        <authorList>
            <person name="Probst A.J."/>
            <person name="Castelle C.J."/>
            <person name="Singh A."/>
            <person name="Brown C.T."/>
            <person name="Anantharaman K."/>
            <person name="Sharon I."/>
            <person name="Hug L.A."/>
            <person name="Burstein D."/>
            <person name="Emerson J.B."/>
            <person name="Thomas B.C."/>
            <person name="Banfield J.F."/>
        </authorList>
    </citation>
    <scope>NUCLEOTIDE SEQUENCE [LARGE SCALE GENOMIC DNA]</scope>
    <source>
        <strain evidence="8">CG1_02_37_22</strain>
    </source>
</reference>
<dbReference type="STRING" id="1805209.AUJ73_03805"/>
<evidence type="ECO:0000256" key="3">
    <source>
        <dbReference type="ARBA" id="ARBA00022576"/>
    </source>
</evidence>
<evidence type="ECO:0000313" key="8">
    <source>
        <dbReference type="EMBL" id="OIO13439.1"/>
    </source>
</evidence>
<dbReference type="Proteomes" id="UP000183120">
    <property type="component" value="Unassembled WGS sequence"/>
</dbReference>
<keyword evidence="5" id="KW-0663">Pyridoxal phosphate</keyword>
<dbReference type="InterPro" id="IPR015424">
    <property type="entry name" value="PyrdxlP-dep_Trfase"/>
</dbReference>